<proteinExistence type="predicted"/>
<evidence type="ECO:0000313" key="4">
    <source>
        <dbReference type="Proteomes" id="UP000295129"/>
    </source>
</evidence>
<dbReference type="EMBL" id="SNVV01000003">
    <property type="protein sequence ID" value="TDN55813.1"/>
    <property type="molecule type" value="Genomic_DNA"/>
</dbReference>
<keyword evidence="4" id="KW-1185">Reference proteome</keyword>
<dbReference type="Pfam" id="PF04168">
    <property type="entry name" value="Alpha-E"/>
    <property type="match status" value="1"/>
</dbReference>
<dbReference type="PANTHER" id="PTHR34595">
    <property type="entry name" value="BLR5612 PROTEIN"/>
    <property type="match status" value="1"/>
</dbReference>
<dbReference type="SUPFAM" id="SSF56059">
    <property type="entry name" value="Glutathione synthetase ATP-binding domain-like"/>
    <property type="match status" value="1"/>
</dbReference>
<dbReference type="InterPro" id="IPR007296">
    <property type="entry name" value="DUF403"/>
</dbReference>
<organism evidence="3 4">
    <name type="scientific">Azoarcus indigens</name>
    <dbReference type="NCBI Taxonomy" id="29545"/>
    <lineage>
        <taxon>Bacteria</taxon>
        <taxon>Pseudomonadati</taxon>
        <taxon>Pseudomonadota</taxon>
        <taxon>Betaproteobacteria</taxon>
        <taxon>Rhodocyclales</taxon>
        <taxon>Zoogloeaceae</taxon>
        <taxon>Azoarcus</taxon>
    </lineage>
</organism>
<gene>
    <name evidence="3" type="ORF">C7389_103150</name>
</gene>
<dbReference type="Proteomes" id="UP000295129">
    <property type="component" value="Unassembled WGS sequence"/>
</dbReference>
<dbReference type="InterPro" id="IPR025841">
    <property type="entry name" value="CP_ATPgrasp_2"/>
</dbReference>
<feature type="domain" description="DUF403" evidence="1">
    <location>
        <begin position="511"/>
        <end position="816"/>
    </location>
</feature>
<name>A0A4R6ECE0_9RHOO</name>
<evidence type="ECO:0000259" key="2">
    <source>
        <dbReference type="Pfam" id="PF14403"/>
    </source>
</evidence>
<protein>
    <submittedName>
        <fullName evidence="3">Putative circularly permuted ATP-grasp superfamily protein</fullName>
    </submittedName>
</protein>
<evidence type="ECO:0000313" key="3">
    <source>
        <dbReference type="EMBL" id="TDN55813.1"/>
    </source>
</evidence>
<dbReference type="OrthoDB" id="9804079at2"/>
<reference evidence="3 4" key="1">
    <citation type="submission" date="2019-03" db="EMBL/GenBank/DDBJ databases">
        <title>Genomic Encyclopedia of Type Strains, Phase IV (KMG-IV): sequencing the most valuable type-strain genomes for metagenomic binning, comparative biology and taxonomic classification.</title>
        <authorList>
            <person name="Goeker M."/>
        </authorList>
    </citation>
    <scope>NUCLEOTIDE SEQUENCE [LARGE SCALE GENOMIC DNA]</scope>
    <source>
        <strain evidence="3 4">DSM 12121</strain>
    </source>
</reference>
<dbReference type="InterPro" id="IPR051680">
    <property type="entry name" value="ATP-dep_Glu-Cys_Ligase-2"/>
</dbReference>
<feature type="domain" description="Circularly permuted ATP-grasp type 2" evidence="2">
    <location>
        <begin position="82"/>
        <end position="461"/>
    </location>
</feature>
<accession>A0A4R6ECE0</accession>
<dbReference type="Gene3D" id="3.30.1490.270">
    <property type="match status" value="1"/>
</dbReference>
<evidence type="ECO:0000259" key="1">
    <source>
        <dbReference type="Pfam" id="PF04168"/>
    </source>
</evidence>
<comment type="caution">
    <text evidence="3">The sequence shown here is derived from an EMBL/GenBank/DDBJ whole genome shotgun (WGS) entry which is preliminary data.</text>
</comment>
<sequence>MPSGLIDAYPPSPDRYDEMLAADGRPRAHWQGFADRLHHFPDDNLARRADFVRDAIEADGVTYNVYADPKGTKRPWELDMLPLMVSADEWAQISAAIAQRARLLNAVLGNLYGDQSLLAEGLLPPALVFGQHGYKWPCRGVQPPGGVWLHNYAADLARSPDGRWWVIADRTQGPSGAGYALQNRLIVSRAFPDAFRDMHVQPLAGFFRALQDSLGRLAPTDGEAPLTVLLTPGQYNETYFEHAFLARYLGFPLVEGQDLTVRDDTVYLKTLRGLRRVHAILRRLDDDFCDPLELRADSALGIPGLLGAIRAGRVLMANALGSGVLESGALFGFLPAISERLLGEPLAMPSVATWWCGEPPALEYALEHLDDLVIKPAFASMHMEAMFGHQLRGEARRNMIARLQAQPHAYVAQEWVRLAQAPVWSRYREQRLMPRSVGLRVFATATPEGYVVMPGALARVAPRAGMEVISMQRGGLSKDTWIKAEEPVVHTSLLKKRLGVIDLVCAASDIPSRVGENLFWMGRYAERCEASSRILRAALARVSSSEGGRDPSFRGLLTAACHAGVLPVETIEDPDEDIEERLLAAVFDPEQAGSVAANLRALAFAASQVRERMSSDNWHALNRLEQVLQTPAATIDQALAALDRVMLSCISLAGFAMDDMTRDEGWRFLILGRHAERMVGLSTLISVPLDAPAETRERMFDWLLETANSIVTYRARYRRAPETLPVAHLLVFDTSNPHSVAFQVETLRHDLERTASELGHPCPPLLDELSSQLRRFDLTTLEAEHCDGACGHLGRLLMQIQQGAHTLSDELHRRFFTHTVRPVALRRVA</sequence>
<dbReference type="PANTHER" id="PTHR34595:SF2">
    <property type="entry name" value="BLR2978 PROTEIN"/>
    <property type="match status" value="1"/>
</dbReference>
<dbReference type="AlphaFoldDB" id="A0A4R6ECE0"/>
<dbReference type="Pfam" id="PF14403">
    <property type="entry name" value="CP_ATPgrasp_2"/>
    <property type="match status" value="1"/>
</dbReference>
<dbReference type="Gene3D" id="3.40.50.11290">
    <property type="match status" value="1"/>
</dbReference>
<dbReference type="RefSeq" id="WP_133589043.1">
    <property type="nucleotide sequence ID" value="NZ_SNVV01000003.1"/>
</dbReference>